<comment type="caution">
    <text evidence="2">The sequence shown here is derived from an EMBL/GenBank/DDBJ whole genome shotgun (WGS) entry which is preliminary data.</text>
</comment>
<organism evidence="2">
    <name type="scientific">Serratia marcescens</name>
    <dbReference type="NCBI Taxonomy" id="615"/>
    <lineage>
        <taxon>Bacteria</taxon>
        <taxon>Pseudomonadati</taxon>
        <taxon>Pseudomonadota</taxon>
        <taxon>Gammaproteobacteria</taxon>
        <taxon>Enterobacterales</taxon>
        <taxon>Yersiniaceae</taxon>
        <taxon>Serratia</taxon>
    </lineage>
</organism>
<evidence type="ECO:0000256" key="1">
    <source>
        <dbReference type="SAM" id="Phobius"/>
    </source>
</evidence>
<proteinExistence type="predicted"/>
<feature type="transmembrane region" description="Helical" evidence="1">
    <location>
        <begin position="50"/>
        <end position="71"/>
    </location>
</feature>
<protein>
    <submittedName>
        <fullName evidence="2">Uncharacterized protein</fullName>
    </submittedName>
</protein>
<gene>
    <name evidence="2" type="ORF">J4732_17960</name>
</gene>
<name>A0A939NPI3_SERMA</name>
<sequence>MIITQTPDLPVAVPDRGNKPQRYRPERFQLFVTNYSKRNTEMQSINFKNIYIYQLVIFNFAFGLAVTESGIATK</sequence>
<dbReference type="AlphaFoldDB" id="A0A939NPI3"/>
<evidence type="ECO:0000313" key="2">
    <source>
        <dbReference type="EMBL" id="MBO2007185.1"/>
    </source>
</evidence>
<keyword evidence="1" id="KW-1133">Transmembrane helix</keyword>
<reference evidence="2" key="1">
    <citation type="submission" date="2021-03" db="EMBL/GenBank/DDBJ databases">
        <title>Molecular epidemiology and mechanisms of colistin and carbapenem resistance in Enterobacteriaceae from clinical isolates, the environment and porcine samples in Pretoria, South Africa.</title>
        <authorList>
            <person name="Bogoshi D."/>
            <person name="Mbelle N.M."/>
            <person name="Naidoo V."/>
            <person name="Osei Sekyere J."/>
        </authorList>
    </citation>
    <scope>NUCLEOTIDE SEQUENCE</scope>
    <source>
        <strain evidence="2">C080</strain>
    </source>
</reference>
<dbReference type="EMBL" id="JAGETR010000133">
    <property type="protein sequence ID" value="MBO2007185.1"/>
    <property type="molecule type" value="Genomic_DNA"/>
</dbReference>
<keyword evidence="1" id="KW-0812">Transmembrane</keyword>
<keyword evidence="1" id="KW-0472">Membrane</keyword>
<accession>A0A939NPI3</accession>